<dbReference type="GO" id="GO:0008270">
    <property type="term" value="F:zinc ion binding"/>
    <property type="evidence" value="ECO:0007669"/>
    <property type="project" value="TreeGrafter"/>
</dbReference>
<evidence type="ECO:0000256" key="3">
    <source>
        <dbReference type="ARBA" id="ARBA00022801"/>
    </source>
</evidence>
<dbReference type="InterPro" id="IPR028090">
    <property type="entry name" value="JAB_dom_prok"/>
</dbReference>
<reference evidence="7" key="2">
    <citation type="journal article" date="2014" name="ISME J.">
        <title>Microbial stratification in low pH oxic and suboxic macroscopic growths along an acid mine drainage.</title>
        <authorList>
            <person name="Mendez-Garcia C."/>
            <person name="Mesa V."/>
            <person name="Sprenger R.R."/>
            <person name="Richter M."/>
            <person name="Diez M.S."/>
            <person name="Solano J."/>
            <person name="Bargiela R."/>
            <person name="Golyshina O.V."/>
            <person name="Manteca A."/>
            <person name="Ramos J.L."/>
            <person name="Gallego J.R."/>
            <person name="Llorente I."/>
            <person name="Martins Dos Santos V.A."/>
            <person name="Jensen O.N."/>
            <person name="Pelaez A.I."/>
            <person name="Sanchez J."/>
            <person name="Ferrer M."/>
        </authorList>
    </citation>
    <scope>NUCLEOTIDE SEQUENCE</scope>
</reference>
<dbReference type="PANTHER" id="PTHR34858">
    <property type="entry name" value="CYSO-CYSTEINE PEPTIDASE"/>
    <property type="match status" value="1"/>
</dbReference>
<dbReference type="SUPFAM" id="SSF102712">
    <property type="entry name" value="JAB1/MPN domain"/>
    <property type="match status" value="1"/>
</dbReference>
<dbReference type="CDD" id="cd08070">
    <property type="entry name" value="MPN_like"/>
    <property type="match status" value="1"/>
</dbReference>
<dbReference type="FunFam" id="3.40.140.10:FF:000085">
    <property type="entry name" value="Mov34/MPN/PAD-1 family protein"/>
    <property type="match status" value="1"/>
</dbReference>
<dbReference type="AlphaFoldDB" id="T1A6J4"/>
<evidence type="ECO:0000256" key="1">
    <source>
        <dbReference type="ARBA" id="ARBA00022670"/>
    </source>
</evidence>
<sequence>MTVAHLAPGLIEEIARHGEETYPDECCGFLVGTASDEERHVTRIERATNEYEGERRRRFVIRPEELQRIEGGLEGSSLFVLGFYHSHPDHPARPSTFDQDHAWPWYVYLVQNVERGRAGEIGAFELDSEAREFRVIPLRPASPLHTTV</sequence>
<keyword evidence="2" id="KW-0479">Metal-binding</keyword>
<dbReference type="GO" id="GO:0008235">
    <property type="term" value="F:metalloexopeptidase activity"/>
    <property type="evidence" value="ECO:0007669"/>
    <property type="project" value="TreeGrafter"/>
</dbReference>
<evidence type="ECO:0000256" key="5">
    <source>
        <dbReference type="ARBA" id="ARBA00023049"/>
    </source>
</evidence>
<dbReference type="GO" id="GO:0006508">
    <property type="term" value="P:proteolysis"/>
    <property type="evidence" value="ECO:0007669"/>
    <property type="project" value="UniProtKB-KW"/>
</dbReference>
<dbReference type="InterPro" id="IPR000555">
    <property type="entry name" value="JAMM/MPN+_dom"/>
</dbReference>
<dbReference type="SMART" id="SM00232">
    <property type="entry name" value="JAB_MPN"/>
    <property type="match status" value="1"/>
</dbReference>
<dbReference type="PANTHER" id="PTHR34858:SF1">
    <property type="entry name" value="CYSO-CYSTEINE PEPTIDASE"/>
    <property type="match status" value="1"/>
</dbReference>
<organism evidence="7">
    <name type="scientific">mine drainage metagenome</name>
    <dbReference type="NCBI Taxonomy" id="410659"/>
    <lineage>
        <taxon>unclassified sequences</taxon>
        <taxon>metagenomes</taxon>
        <taxon>ecological metagenomes</taxon>
    </lineage>
</organism>
<dbReference type="Pfam" id="PF14464">
    <property type="entry name" value="Prok-JAB"/>
    <property type="match status" value="1"/>
</dbReference>
<name>T1A6J4_9ZZZZ</name>
<proteinExistence type="predicted"/>
<comment type="caution">
    <text evidence="7">The sequence shown here is derived from an EMBL/GenBank/DDBJ whole genome shotgun (WGS) entry which is preliminary data.</text>
</comment>
<evidence type="ECO:0000256" key="2">
    <source>
        <dbReference type="ARBA" id="ARBA00022723"/>
    </source>
</evidence>
<keyword evidence="1" id="KW-0645">Protease</keyword>
<keyword evidence="3" id="KW-0378">Hydrolase</keyword>
<gene>
    <name evidence="7" type="ORF">B1B_16151</name>
</gene>
<accession>T1A6J4</accession>
<evidence type="ECO:0000313" key="7">
    <source>
        <dbReference type="EMBL" id="EQD37475.1"/>
    </source>
</evidence>
<dbReference type="InterPro" id="IPR051929">
    <property type="entry name" value="VirAsm_ModProt"/>
</dbReference>
<reference evidence="7" key="1">
    <citation type="submission" date="2013-08" db="EMBL/GenBank/DDBJ databases">
        <authorList>
            <person name="Mendez C."/>
            <person name="Richter M."/>
            <person name="Ferrer M."/>
            <person name="Sanchez J."/>
        </authorList>
    </citation>
    <scope>NUCLEOTIDE SEQUENCE</scope>
</reference>
<keyword evidence="5" id="KW-0482">Metalloprotease</keyword>
<feature type="domain" description="JAB1/MPN/MOV34 metalloenzyme" evidence="6">
    <location>
        <begin position="3"/>
        <end position="138"/>
    </location>
</feature>
<protein>
    <submittedName>
        <fullName evidence="7">Mov34/MPN/PAD-1 family protein</fullName>
    </submittedName>
</protein>
<dbReference type="Gene3D" id="3.40.140.10">
    <property type="entry name" value="Cytidine Deaminase, domain 2"/>
    <property type="match status" value="1"/>
</dbReference>
<dbReference type="EMBL" id="AUZY01010737">
    <property type="protein sequence ID" value="EQD37475.1"/>
    <property type="molecule type" value="Genomic_DNA"/>
</dbReference>
<evidence type="ECO:0000259" key="6">
    <source>
        <dbReference type="SMART" id="SM00232"/>
    </source>
</evidence>
<keyword evidence="4" id="KW-0862">Zinc</keyword>
<evidence type="ECO:0000256" key="4">
    <source>
        <dbReference type="ARBA" id="ARBA00022833"/>
    </source>
</evidence>